<keyword evidence="2" id="KW-0677">Repeat</keyword>
<dbReference type="InterPro" id="IPR015915">
    <property type="entry name" value="Kelch-typ_b-propeller"/>
</dbReference>
<comment type="caution">
    <text evidence="5">The sequence shown here is derived from an EMBL/GenBank/DDBJ whole genome shotgun (WGS) entry which is preliminary data.</text>
</comment>
<keyword evidence="4" id="KW-0812">Transmembrane</keyword>
<accession>J5SGT0</accession>
<evidence type="ECO:0008006" key="7">
    <source>
        <dbReference type="Google" id="ProtNLM"/>
    </source>
</evidence>
<evidence type="ECO:0000256" key="3">
    <source>
        <dbReference type="SAM" id="MobiDB-lite"/>
    </source>
</evidence>
<dbReference type="PANTHER" id="PTHR46093:SF3">
    <property type="entry name" value="ACYL-COA-BINDING DOMAIN-CONTAINING PROTEIN 4"/>
    <property type="match status" value="1"/>
</dbReference>
<dbReference type="PANTHER" id="PTHR46093">
    <property type="entry name" value="ACYL-COA-BINDING DOMAIN-CONTAINING PROTEIN 5"/>
    <property type="match status" value="1"/>
</dbReference>
<feature type="compositionally biased region" description="Polar residues" evidence="3">
    <location>
        <begin position="748"/>
        <end position="768"/>
    </location>
</feature>
<dbReference type="Gene3D" id="2.120.10.80">
    <property type="entry name" value="Kelch-type beta propeller"/>
    <property type="match status" value="2"/>
</dbReference>
<protein>
    <recommendedName>
        <fullName evidence="7">Galactose oxidase</fullName>
    </recommendedName>
</protein>
<dbReference type="SUPFAM" id="SSF50965">
    <property type="entry name" value="Galactose oxidase, central domain"/>
    <property type="match status" value="1"/>
</dbReference>
<name>J5SGT0_TRIAS</name>
<evidence type="ECO:0000256" key="1">
    <source>
        <dbReference type="ARBA" id="ARBA00022441"/>
    </source>
</evidence>
<feature type="region of interest" description="Disordered" evidence="3">
    <location>
        <begin position="748"/>
        <end position="774"/>
    </location>
</feature>
<dbReference type="RefSeq" id="XP_014176681.1">
    <property type="nucleotide sequence ID" value="XM_014321206.1"/>
</dbReference>
<gene>
    <name evidence="5" type="ORF">A1Q1_05997</name>
</gene>
<sequence length="774" mass="83695">MLFLLLSNLPQAQAAAPSARWGHRAIFNEDDSSLYIVGGAVSNSVNQLTNDVFVLPLNSSTQVWSNGPNEGLPAHAFASMALSHDRSQLTVVGGVTASCADDDITHTLDLSSQTWSSATPEGFVRRHGSGAATIGNGSAKGMLLVVAGLNDKFVCSRTSSAYTAADTIALPASDHRASSNKMDSSLTGDHLAISDFAMAQTKDETVYLAGGQAADGSLVDYSTIAVWNKQGGWSSQKVSGDIPAGRLGATLVAHPTQNVLILHGGSTEDGGKFSPTNLVSVLDMKSWKWSAPSHLQPAASTARSYHTAVMTPSGVMITSFGMSLDGAPSDNQAYLDMRSKDQKAWGWQSDWSSNYLTNELAASSESGAHSKSDKGTIAAAVVPTVICVLILIPLLVYFIRRHRKRQRQRRLASHYSFSAQEDRGDFNNNRNRWGWGHSRADDEDSHPSFVSSMRDVVYNVFRRGSNHGVGDDGTINEPQQDMTQVRNPNELTQHGQPWEEIDFGLGRVDRVDHGRREANYTDLPARIPRGQGSRRVSGNVIPDVYPMPIASTMPYGPDIPDSVRESMENPFDDPKELNDEQIDERIHTASTAVQETPQLVDLSPRLGTPKDDGQKTLVTPGSVAAAQDASEWAALEASLVNRPVFQSISPTSTLRSHAHETEATREERNSTHSHTSRDSFVNPPSLPPLQFSQSPLSPSLKVSGASVQYPSINQGNMRQLAGHVRRESMESAHIGTLPRNALGLARLQQGSRDSVSSRLHIANPSSSLEDVRNL</sequence>
<dbReference type="EMBL" id="ALBS01000324">
    <property type="protein sequence ID" value="EJT45551.1"/>
    <property type="molecule type" value="Genomic_DNA"/>
</dbReference>
<feature type="region of interest" description="Disordered" evidence="3">
    <location>
        <begin position="650"/>
        <end position="702"/>
    </location>
</feature>
<feature type="compositionally biased region" description="Low complexity" evidence="3">
    <location>
        <begin position="688"/>
        <end position="700"/>
    </location>
</feature>
<feature type="region of interest" description="Disordered" evidence="3">
    <location>
        <begin position="589"/>
        <end position="616"/>
    </location>
</feature>
<keyword evidence="4" id="KW-1133">Transmembrane helix</keyword>
<dbReference type="VEuPathDB" id="FungiDB:A1Q1_05997"/>
<dbReference type="Proteomes" id="UP000002748">
    <property type="component" value="Unassembled WGS sequence"/>
</dbReference>
<dbReference type="KEGG" id="tasa:A1Q1_05997"/>
<feature type="transmembrane region" description="Helical" evidence="4">
    <location>
        <begin position="377"/>
        <end position="399"/>
    </location>
</feature>
<keyword evidence="4" id="KW-0472">Membrane</keyword>
<dbReference type="HOGENOM" id="CLU_341313_0_0_1"/>
<evidence type="ECO:0000256" key="2">
    <source>
        <dbReference type="ARBA" id="ARBA00022737"/>
    </source>
</evidence>
<dbReference type="GeneID" id="25989509"/>
<evidence type="ECO:0000256" key="4">
    <source>
        <dbReference type="SAM" id="Phobius"/>
    </source>
</evidence>
<dbReference type="Pfam" id="PF24681">
    <property type="entry name" value="Kelch_KLHDC2_KLHL20_DRC7"/>
    <property type="match status" value="2"/>
</dbReference>
<dbReference type="OrthoDB" id="432528at2759"/>
<keyword evidence="1" id="KW-0880">Kelch repeat</keyword>
<dbReference type="AlphaFoldDB" id="J5SGT0"/>
<proteinExistence type="predicted"/>
<evidence type="ECO:0000313" key="6">
    <source>
        <dbReference type="Proteomes" id="UP000002748"/>
    </source>
</evidence>
<dbReference type="InterPro" id="IPR011043">
    <property type="entry name" value="Gal_Oxase/kelch_b-propeller"/>
</dbReference>
<organism evidence="5 6">
    <name type="scientific">Trichosporon asahii var. asahii (strain ATCC 90039 / CBS 2479 / JCM 2466 / KCTC 7840 / NBRC 103889/ NCYC 2677 / UAMH 7654)</name>
    <name type="common">Yeast</name>
    <dbReference type="NCBI Taxonomy" id="1186058"/>
    <lineage>
        <taxon>Eukaryota</taxon>
        <taxon>Fungi</taxon>
        <taxon>Dikarya</taxon>
        <taxon>Basidiomycota</taxon>
        <taxon>Agaricomycotina</taxon>
        <taxon>Tremellomycetes</taxon>
        <taxon>Trichosporonales</taxon>
        <taxon>Trichosporonaceae</taxon>
        <taxon>Trichosporon</taxon>
    </lineage>
</organism>
<evidence type="ECO:0000313" key="5">
    <source>
        <dbReference type="EMBL" id="EJT45551.1"/>
    </source>
</evidence>
<reference evidence="5 6" key="1">
    <citation type="journal article" date="2012" name="Eukaryot. Cell">
        <title>Draft genome sequence of CBS 2479, the standard type strain of Trichosporon asahii.</title>
        <authorList>
            <person name="Yang R.Y."/>
            <person name="Li H.T."/>
            <person name="Zhu H."/>
            <person name="Zhou G.P."/>
            <person name="Wang M."/>
            <person name="Wang L."/>
        </authorList>
    </citation>
    <scope>NUCLEOTIDE SEQUENCE [LARGE SCALE GENOMIC DNA]</scope>
    <source>
        <strain evidence="6">ATCC 90039 / CBS 2479 / JCM 2466 / KCTC 7840 / NCYC 2677 / UAMH 7654</strain>
    </source>
</reference>
<feature type="compositionally biased region" description="Basic and acidic residues" evidence="3">
    <location>
        <begin position="657"/>
        <end position="670"/>
    </location>
</feature>